<dbReference type="EMBL" id="GADI01002238">
    <property type="protein sequence ID" value="JAA71570.1"/>
    <property type="molecule type" value="mRNA"/>
</dbReference>
<evidence type="ECO:0000259" key="6">
    <source>
        <dbReference type="Pfam" id="PF01281"/>
    </source>
</evidence>
<dbReference type="GO" id="GO:0006412">
    <property type="term" value="P:translation"/>
    <property type="evidence" value="ECO:0007669"/>
    <property type="project" value="InterPro"/>
</dbReference>
<evidence type="ECO:0000256" key="2">
    <source>
        <dbReference type="ARBA" id="ARBA00022980"/>
    </source>
</evidence>
<dbReference type="InterPro" id="IPR000244">
    <property type="entry name" value="Ribosomal_bL9"/>
</dbReference>
<proteinExistence type="evidence at transcript level"/>
<dbReference type="GO" id="GO:1990904">
    <property type="term" value="C:ribonucleoprotein complex"/>
    <property type="evidence" value="ECO:0007669"/>
    <property type="project" value="UniProtKB-KW"/>
</dbReference>
<evidence type="ECO:0000256" key="3">
    <source>
        <dbReference type="ARBA" id="ARBA00023274"/>
    </source>
</evidence>
<dbReference type="GO" id="GO:0005840">
    <property type="term" value="C:ribosome"/>
    <property type="evidence" value="ECO:0007669"/>
    <property type="project" value="UniProtKB-KW"/>
</dbReference>
<dbReference type="Pfam" id="PF01281">
    <property type="entry name" value="Ribosomal_L9_N"/>
    <property type="match status" value="1"/>
</dbReference>
<feature type="domain" description="Ribosomal protein L9" evidence="6">
    <location>
        <begin position="71"/>
        <end position="114"/>
    </location>
</feature>
<dbReference type="InterPro" id="IPR009027">
    <property type="entry name" value="Ribosomal_bL9/RNase_H1_N"/>
</dbReference>
<evidence type="ECO:0000256" key="5">
    <source>
        <dbReference type="ARBA" id="ARBA00035381"/>
    </source>
</evidence>
<dbReference type="GO" id="GO:0003735">
    <property type="term" value="F:structural constituent of ribosome"/>
    <property type="evidence" value="ECO:0007669"/>
    <property type="project" value="InterPro"/>
</dbReference>
<evidence type="ECO:0000313" key="7">
    <source>
        <dbReference type="EMBL" id="JAA71570.1"/>
    </source>
</evidence>
<dbReference type="SUPFAM" id="SSF55658">
    <property type="entry name" value="L9 N-domain-like"/>
    <property type="match status" value="1"/>
</dbReference>
<organism evidence="7">
    <name type="scientific">Ixodes ricinus</name>
    <name type="common">Common tick</name>
    <name type="synonym">Acarus ricinus</name>
    <dbReference type="NCBI Taxonomy" id="34613"/>
    <lineage>
        <taxon>Eukaryota</taxon>
        <taxon>Metazoa</taxon>
        <taxon>Ecdysozoa</taxon>
        <taxon>Arthropoda</taxon>
        <taxon>Chelicerata</taxon>
        <taxon>Arachnida</taxon>
        <taxon>Acari</taxon>
        <taxon>Parasitiformes</taxon>
        <taxon>Ixodida</taxon>
        <taxon>Ixodoidea</taxon>
        <taxon>Ixodidae</taxon>
        <taxon>Ixodinae</taxon>
        <taxon>Ixodes</taxon>
    </lineage>
</organism>
<dbReference type="InterPro" id="IPR036935">
    <property type="entry name" value="Ribosomal_bL9_N_sf"/>
</dbReference>
<accession>A0A0K8RKF0</accession>
<keyword evidence="3" id="KW-0687">Ribonucleoprotein</keyword>
<protein>
    <recommendedName>
        <fullName evidence="4">Large ribosomal subunit protein bL9m</fullName>
    </recommendedName>
    <alternativeName>
        <fullName evidence="5">39S ribosomal protein L9, mitochondrial</fullName>
    </alternativeName>
</protein>
<name>A0A0K8RKF0_IXORI</name>
<reference evidence="7" key="1">
    <citation type="submission" date="2012-12" db="EMBL/GenBank/DDBJ databases">
        <title>Identification and characterization of a phenylalanine ammonia-lyase gene family in Isatis indigotica Fort.</title>
        <authorList>
            <person name="Liu Q."/>
            <person name="Chen J."/>
            <person name="Zhou X."/>
            <person name="Di P."/>
            <person name="Xiao Y."/>
            <person name="Xuan H."/>
            <person name="Zhang L."/>
            <person name="Chen W."/>
        </authorList>
    </citation>
    <scope>NUCLEOTIDE SEQUENCE</scope>
    <source>
        <tissue evidence="7">Salivary gland</tissue>
    </source>
</reference>
<sequence>MLKRATRVTPTLLRNVQPLRHEQVRTTVVVKRVHTPHLSKIWAKTPRTLRSRHYVYEYDEVTEFKKKEPLDVILMDVVEGLGNKWDIVSVTPVYGLTQLIVPGLAIYATPDNLALREKMKQDKTDLGPVYSSRFVPKTMRLLKALIVKLPMNKEVDWTVEPWHLRMALRQAGVVVPEDSIELPETPISGPDVGKENKVFAATILINKADRVPVLFRIQHTSRKLSDEVVSEVPYDKLPVEALLPEQRDLLRELAPDKVVDTAGS</sequence>
<dbReference type="AlphaFoldDB" id="A0A0K8RKF0"/>
<comment type="similarity">
    <text evidence="1">Belongs to the bacterial ribosomal protein bL9 family.</text>
</comment>
<dbReference type="Gene3D" id="3.40.5.10">
    <property type="entry name" value="Ribosomal protein L9, N-terminal domain"/>
    <property type="match status" value="1"/>
</dbReference>
<evidence type="ECO:0000256" key="1">
    <source>
        <dbReference type="ARBA" id="ARBA00010605"/>
    </source>
</evidence>
<dbReference type="PANTHER" id="PTHR21368">
    <property type="entry name" value="50S RIBOSOMAL PROTEIN L9"/>
    <property type="match status" value="1"/>
</dbReference>
<keyword evidence="2 7" id="KW-0689">Ribosomal protein</keyword>
<dbReference type="InterPro" id="IPR020070">
    <property type="entry name" value="Ribosomal_bL9_N"/>
</dbReference>
<evidence type="ECO:0000256" key="4">
    <source>
        <dbReference type="ARBA" id="ARBA00035194"/>
    </source>
</evidence>